<keyword evidence="2" id="KW-0732">Signal</keyword>
<feature type="chain" id="PRO_5038647325" evidence="2">
    <location>
        <begin position="21"/>
        <end position="328"/>
    </location>
</feature>
<dbReference type="Proteomes" id="UP000185696">
    <property type="component" value="Unassembled WGS sequence"/>
</dbReference>
<dbReference type="AlphaFoldDB" id="A0A7Z1AU48"/>
<evidence type="ECO:0000256" key="2">
    <source>
        <dbReference type="SAM" id="SignalP"/>
    </source>
</evidence>
<evidence type="ECO:0000256" key="1">
    <source>
        <dbReference type="SAM" id="Phobius"/>
    </source>
</evidence>
<dbReference type="InterPro" id="IPR015943">
    <property type="entry name" value="WD40/YVTN_repeat-like_dom_sf"/>
</dbReference>
<keyword evidence="1" id="KW-0812">Transmembrane</keyword>
<feature type="transmembrane region" description="Helical" evidence="1">
    <location>
        <begin position="299"/>
        <end position="320"/>
    </location>
</feature>
<keyword evidence="1" id="KW-0472">Membrane</keyword>
<feature type="signal peptide" evidence="2">
    <location>
        <begin position="1"/>
        <end position="20"/>
    </location>
</feature>
<proteinExistence type="predicted"/>
<accession>A0A7Z1AU48</accession>
<keyword evidence="4" id="KW-1185">Reference proteome</keyword>
<comment type="caution">
    <text evidence="3">The sequence shown here is derived from an EMBL/GenBank/DDBJ whole genome shotgun (WGS) entry which is preliminary data.</text>
</comment>
<dbReference type="Gene3D" id="2.130.10.10">
    <property type="entry name" value="YVTN repeat-like/Quinoprotein amine dehydrogenase"/>
    <property type="match status" value="1"/>
</dbReference>
<name>A0A7Z1AU48_9PSEU</name>
<dbReference type="EMBL" id="MSIF01000032">
    <property type="protein sequence ID" value="OLF05165.1"/>
    <property type="molecule type" value="Genomic_DNA"/>
</dbReference>
<keyword evidence="1" id="KW-1133">Transmembrane helix</keyword>
<reference evidence="3 4" key="1">
    <citation type="submission" date="2016-12" db="EMBL/GenBank/DDBJ databases">
        <title>The draft genome sequence of Actinophytocola xinjiangensis.</title>
        <authorList>
            <person name="Wang W."/>
            <person name="Yuan L."/>
        </authorList>
    </citation>
    <scope>NUCLEOTIDE SEQUENCE [LARGE SCALE GENOMIC DNA]</scope>
    <source>
        <strain evidence="3 4">CGMCC 4.4663</strain>
    </source>
</reference>
<gene>
    <name evidence="3" type="ORF">BLA60_37225</name>
</gene>
<sequence length="328" mass="33676">MLTVLVSALLLAGGLPAGQAGGHPHGNWGSAYRSVDGGRIWFDLNRRHPVGTVFDVSAPSPPRVWEATDRGLLRSEDLGNTWTRVGPAAIGERVRVVSEDPAGGSVLAGGSGGLFRAPADLSRWDRVLPAEPLALTRDGDTVLVRAERGWHHSLDGGATFADGDHGLAPVAEVAGHPVVASVRHGDLEVACTGDGAYARTGGGAYAVVPGTEGLAVLVALSTSDGVLLGTSRGLLRYRPGTADPLVPEEDIPPFLAIGAMEVPARRPEELFIATSITPYPVPGALPDPVAAPESGGVAGVLWIGGIGALVLFAGVAGALARRRRGGRR</sequence>
<evidence type="ECO:0000313" key="3">
    <source>
        <dbReference type="EMBL" id="OLF05165.1"/>
    </source>
</evidence>
<protein>
    <submittedName>
        <fullName evidence="3">Uncharacterized protein</fullName>
    </submittedName>
</protein>
<organism evidence="3 4">
    <name type="scientific">Actinophytocola xinjiangensis</name>
    <dbReference type="NCBI Taxonomy" id="485602"/>
    <lineage>
        <taxon>Bacteria</taxon>
        <taxon>Bacillati</taxon>
        <taxon>Actinomycetota</taxon>
        <taxon>Actinomycetes</taxon>
        <taxon>Pseudonocardiales</taxon>
        <taxon>Pseudonocardiaceae</taxon>
    </lineage>
</organism>
<evidence type="ECO:0000313" key="4">
    <source>
        <dbReference type="Proteomes" id="UP000185696"/>
    </source>
</evidence>
<dbReference type="SUPFAM" id="SSF110296">
    <property type="entry name" value="Oligoxyloglucan reducing end-specific cellobiohydrolase"/>
    <property type="match status" value="1"/>
</dbReference>